<gene>
    <name evidence="4" type="ORF">AGOHDPGA_00010</name>
</gene>
<proteinExistence type="predicted"/>
<evidence type="ECO:0000259" key="2">
    <source>
        <dbReference type="Pfam" id="PF01364"/>
    </source>
</evidence>
<organism evidence="4">
    <name type="scientific">Candidatus Methanophaga sp. ANME-1 ERB7</name>
    <dbReference type="NCBI Taxonomy" id="2759913"/>
    <lineage>
        <taxon>Archaea</taxon>
        <taxon>Methanobacteriati</taxon>
        <taxon>Methanobacteriota</taxon>
        <taxon>Stenosarchaea group</taxon>
        <taxon>Methanomicrobia</taxon>
        <taxon>Candidatus Methanophagales</taxon>
        <taxon>Candidatus Methanophagaceae</taxon>
        <taxon>Candidatus Methanophaga</taxon>
    </lineage>
</organism>
<dbReference type="GO" id="GO:0008234">
    <property type="term" value="F:cysteine-type peptidase activity"/>
    <property type="evidence" value="ECO:0007669"/>
    <property type="project" value="InterPro"/>
</dbReference>
<dbReference type="InterPro" id="IPR001769">
    <property type="entry name" value="Gingipain"/>
</dbReference>
<feature type="domain" description="Glycosyl hydrolase-like 10" evidence="3">
    <location>
        <begin position="113"/>
        <end position="305"/>
    </location>
</feature>
<dbReference type="InterPro" id="IPR029030">
    <property type="entry name" value="Caspase-like_dom_sf"/>
</dbReference>
<dbReference type="GO" id="GO:0006508">
    <property type="term" value="P:proteolysis"/>
    <property type="evidence" value="ECO:0007669"/>
    <property type="project" value="InterPro"/>
</dbReference>
<dbReference type="Pfam" id="PF02638">
    <property type="entry name" value="GHL10"/>
    <property type="match status" value="1"/>
</dbReference>
<dbReference type="EMBL" id="MT631634">
    <property type="protein sequence ID" value="QNO55953.1"/>
    <property type="molecule type" value="Genomic_DNA"/>
</dbReference>
<keyword evidence="1" id="KW-0732">Signal</keyword>
<dbReference type="Gene3D" id="2.60.40.1170">
    <property type="entry name" value="Mu homology domain, subdomain B"/>
    <property type="match status" value="1"/>
</dbReference>
<dbReference type="Gene3D" id="3.20.20.80">
    <property type="entry name" value="Glycosidases"/>
    <property type="match status" value="1"/>
</dbReference>
<dbReference type="PANTHER" id="PTHR43405">
    <property type="entry name" value="GLYCOSYL HYDROLASE DIGH"/>
    <property type="match status" value="1"/>
</dbReference>
<protein>
    <recommendedName>
        <fullName evidence="5">Gingipain domain-containing protein</fullName>
    </recommendedName>
</protein>
<dbReference type="InterPro" id="IPR017853">
    <property type="entry name" value="GH"/>
</dbReference>
<name>A0A7G9Z6R9_9EURY</name>
<evidence type="ECO:0000259" key="3">
    <source>
        <dbReference type="Pfam" id="PF02638"/>
    </source>
</evidence>
<evidence type="ECO:0000256" key="1">
    <source>
        <dbReference type="ARBA" id="ARBA00022729"/>
    </source>
</evidence>
<evidence type="ECO:0008006" key="5">
    <source>
        <dbReference type="Google" id="ProtNLM"/>
    </source>
</evidence>
<reference evidence="4" key="1">
    <citation type="submission" date="2020-06" db="EMBL/GenBank/DDBJ databases">
        <title>Unique genomic features of the anaerobic methanotrophic archaea.</title>
        <authorList>
            <person name="Chadwick G.L."/>
            <person name="Skennerton C.T."/>
            <person name="Laso-Perez R."/>
            <person name="Leu A.O."/>
            <person name="Speth D.R."/>
            <person name="Yu H."/>
            <person name="Morgan-Lang C."/>
            <person name="Hatzenpichler R."/>
            <person name="Goudeau D."/>
            <person name="Malmstrom R."/>
            <person name="Brazelton W.J."/>
            <person name="Woyke T."/>
            <person name="Hallam S.J."/>
            <person name="Tyson G.W."/>
            <person name="Wegener G."/>
            <person name="Boetius A."/>
            <person name="Orphan V."/>
        </authorList>
    </citation>
    <scope>NUCLEOTIDE SEQUENCE</scope>
</reference>
<sequence length="1526" mass="170568">MTQMLQKSAHKKPFFKRSVFRNRFSKGTITLILILCVALVVVQTVTAASNGGDTDVILVGTRNWQDVIAATPLAISQAENASRPLLLVPTGVETGERYSWLENADLVKYGVPPIINKLTSGNVSTVIINLKDDNGFVYFPSEVAEEDAIGQDINVTKVFIDKAHEEGLRVFAALSCFCDPITVGNHPEWGQVDNEDKRSKEWVCPLNDEYKEYLLNLTAEVLGYDIDGVVLSDFGYAGCDYCFCDRCKRGFWNDTGIDPGKVDLANRYSSNTQKWFDWRASKVTEFLVSFCKQVKKIEPEITIGAKMQNPFDDYYPAGYDREAIASLVELMLIDPIGTRDIRILSQDIGKEAAIYIFWRKSDIEDTMSVPNVEGTIINMEDAKAAGATGVVLDYDIAYTPIWLELKTRLHSTSWFLSQYLPEHVTIIGDSDVTLPGDLEVSRICGTDIFDTAARIASYQNQSQGVVILNSTDYHSAVEAAPLASYLGYPLLYVGEVIPNSTGDALNILDTNEVIVIGAVSLDVIQDLEAMNISVSQGDANEMLIREMAKNGEEVNAVVFTNTRDIELTSPKPKTIKFEKEIGDILVSTELFPAEVPCDQEGTTYYITVNVKNTGDDVVEDITIQDMALYRRIMESAIATAGNVSIQEKREITWEIGDLYPDKVVTLSIEGALDFAMDAGEEKSIDEGIIINFDGIEKFLPDEEIKIIAEPPYCDYIRDISYPINAKAGTTALIIWDVTLNTSGTYVEYYPPHSGSECTEQLEGGPGRCKAEINLTKSGTWEFEIHCCNGSDCCYTPTYEINVTTIFPSINTTAFAYTKIPKLSLTAAQIAAARKAPVIDINKNPEEIIPMDAEETLKESVLDYKIEPDYLIVVGGTGSVPFVDTGQVCNLSVTYDNYRLVDDYLPQYFIDALNDPKAQEKLAAIAQEGYLNSPNNPILTVMEFDIYRDYNIQLDDDDFREVATGRIIGLDVYDASAVMARTLAYKKIAEKGDWKSKALVITNSPLASPQTPTAGDINKYLEDAGLSVDFEAYEKANCPEVMMEMNNGKNIVFFLHHGSESVWGLNEWAWLEPYLDATDVKLLRLAPQTTHAYTCLSGRLKGGRYYDELSNELFYEPLDLDSSIAMSFLEAGSVNYISANSLSWIFITEDFSKAFYQSLIYGNMSVGEALTHAKNLYLLKLGYSEDMLSEYPGWEEEITGMINETAEQFILLGDPMFKPLLPKIPEKPIDEAIISRDCGNDNEYVVTMAITPLDESATKWTYWYEQPVVAGKVNERALPSLVGELELPIEAEDVVVRGMNGIVWHGEDITENKKVVLFPVMDPMPKLNEAREFKISYVFVPKLCWELNLTAGWSMFSSPVALYESDVEQVLDDVPYSAVFYFDPATMSWLYYLKNNTEASTLTAIEPGKAYWIETEEQASLNLSGRAVEMPFELCLSKGWNMIGLPSTEEVKIAALNVTVDYEEYTFDEAVQNRFVSAFIFMYEDGEWEYLDSSETLKPGVGYYFEVYEDCNVVVPEVQEKTIIGRR</sequence>
<dbReference type="Pfam" id="PF04122">
    <property type="entry name" value="CW_binding_2"/>
    <property type="match status" value="1"/>
</dbReference>
<dbReference type="InterPro" id="IPR003790">
    <property type="entry name" value="GHL10"/>
</dbReference>
<feature type="domain" description="Gingipain" evidence="2">
    <location>
        <begin position="826"/>
        <end position="1217"/>
    </location>
</feature>
<dbReference type="InterPro" id="IPR052177">
    <property type="entry name" value="Divisome_Glycosyl_Hydrolase"/>
</dbReference>
<dbReference type="PANTHER" id="PTHR43405:SF1">
    <property type="entry name" value="GLYCOSYL HYDROLASE DIGH"/>
    <property type="match status" value="1"/>
</dbReference>
<dbReference type="Gene3D" id="3.40.50.1460">
    <property type="match status" value="1"/>
</dbReference>
<evidence type="ECO:0000313" key="4">
    <source>
        <dbReference type="EMBL" id="QNO55953.1"/>
    </source>
</evidence>
<dbReference type="SUPFAM" id="SSF52129">
    <property type="entry name" value="Caspase-like"/>
    <property type="match status" value="1"/>
</dbReference>
<dbReference type="Pfam" id="PF01364">
    <property type="entry name" value="Peptidase_C25"/>
    <property type="match status" value="1"/>
</dbReference>
<dbReference type="InterPro" id="IPR007253">
    <property type="entry name" value="Cell_wall-bd_2"/>
</dbReference>
<accession>A0A7G9Z6R9</accession>
<dbReference type="SUPFAM" id="SSF51445">
    <property type="entry name" value="(Trans)glycosidases"/>
    <property type="match status" value="1"/>
</dbReference>